<reference evidence="11" key="1">
    <citation type="submission" date="2025-08" db="UniProtKB">
        <authorList>
            <consortium name="RefSeq"/>
        </authorList>
    </citation>
    <scope>IDENTIFICATION</scope>
</reference>
<feature type="region of interest" description="Disordered" evidence="7">
    <location>
        <begin position="486"/>
        <end position="807"/>
    </location>
</feature>
<dbReference type="Gene3D" id="3.40.50.300">
    <property type="entry name" value="P-loop containing nucleotide triphosphate hydrolases"/>
    <property type="match status" value="1"/>
</dbReference>
<dbReference type="RefSeq" id="XP_020553717.1">
    <property type="nucleotide sequence ID" value="XM_020698058.1"/>
</dbReference>
<feature type="compositionally biased region" description="Acidic residues" evidence="7">
    <location>
        <begin position="615"/>
        <end position="625"/>
    </location>
</feature>
<feature type="compositionally biased region" description="Basic and acidic residues" evidence="7">
    <location>
        <begin position="373"/>
        <end position="395"/>
    </location>
</feature>
<protein>
    <submittedName>
        <fullName evidence="11">SNF2 domain-containing protein CLASSY 3-like</fullName>
    </submittedName>
</protein>
<feature type="region of interest" description="Disordered" evidence="7">
    <location>
        <begin position="359"/>
        <end position="395"/>
    </location>
</feature>
<proteinExistence type="predicted"/>
<dbReference type="InterPro" id="IPR000330">
    <property type="entry name" value="SNF2_N"/>
</dbReference>
<feature type="compositionally biased region" description="Basic and acidic residues" evidence="7">
    <location>
        <begin position="690"/>
        <end position="707"/>
    </location>
</feature>
<dbReference type="GeneID" id="105173802"/>
<dbReference type="Pfam" id="PF00271">
    <property type="entry name" value="Helicase_C"/>
    <property type="match status" value="1"/>
</dbReference>
<keyword evidence="5" id="KW-0067">ATP-binding</keyword>
<feature type="compositionally biased region" description="Basic and acidic residues" evidence="7">
    <location>
        <begin position="121"/>
        <end position="130"/>
    </location>
</feature>
<evidence type="ECO:0000256" key="7">
    <source>
        <dbReference type="SAM" id="MobiDB-lite"/>
    </source>
</evidence>
<dbReference type="GO" id="GO:0005524">
    <property type="term" value="F:ATP binding"/>
    <property type="evidence" value="ECO:0007669"/>
    <property type="project" value="UniProtKB-KW"/>
</dbReference>
<feature type="compositionally biased region" description="Polar residues" evidence="7">
    <location>
        <begin position="27"/>
        <end position="36"/>
    </location>
</feature>
<evidence type="ECO:0000259" key="8">
    <source>
        <dbReference type="PROSITE" id="PS51192"/>
    </source>
</evidence>
<dbReference type="SMART" id="SM00490">
    <property type="entry name" value="HELICc"/>
    <property type="match status" value="1"/>
</dbReference>
<dbReference type="InterPro" id="IPR027417">
    <property type="entry name" value="P-loop_NTPase"/>
</dbReference>
<evidence type="ECO:0000256" key="3">
    <source>
        <dbReference type="ARBA" id="ARBA00022801"/>
    </source>
</evidence>
<dbReference type="PROSITE" id="PS51192">
    <property type="entry name" value="HELICASE_ATP_BIND_1"/>
    <property type="match status" value="1"/>
</dbReference>
<feature type="compositionally biased region" description="Polar residues" evidence="7">
    <location>
        <begin position="782"/>
        <end position="792"/>
    </location>
</feature>
<feature type="compositionally biased region" description="Basic and acidic residues" evidence="7">
    <location>
        <begin position="293"/>
        <end position="307"/>
    </location>
</feature>
<keyword evidence="6" id="KW-0539">Nucleus</keyword>
<dbReference type="InterPro" id="IPR014001">
    <property type="entry name" value="Helicase_ATP-bd"/>
</dbReference>
<dbReference type="Gene3D" id="3.40.50.10810">
    <property type="entry name" value="Tandem AAA-ATPase domain"/>
    <property type="match status" value="1"/>
</dbReference>
<feature type="compositionally biased region" description="Polar residues" evidence="7">
    <location>
        <begin position="745"/>
        <end position="754"/>
    </location>
</feature>
<sequence>MNSSGGVASRTRSRTRFAHDIMGGTQSGSSSKSVQMNLREKPREENNTVLEDDYELKGYDTDSLDDEYVQFLGMHVKHANGDSIGSCHHGMEIEIISEAEFRQTPHCPKSSPAVESGRGCAGKDNDDNTIKESTSVCPRTRWSRTSSDRSRQLDQNKCYADCNSALLQEDEKSHGSEHEIGIAGWTRSKRGVARKPIMVDDISLDLSDGSSSPGDSSLSDSPSSSEHEDCSDGIELLSDSHNEEESIDQQASKRQEFAPSKVHEDKVQVEVQLLGDSSKRTVGNIGNCSSRQDSSRNRPGSKRDHVQKSSSLLISQMFTEKEFKEDEDEVGIDSSWTGRTSMKMWISSSGTRGARVAQGIGKEGKAPISKYDSSLKNKDSDKSNTALHDHSPTYEHVREKKAKVKFENNEQTSGRRFCARKYYDLYKDNTELEDDYELKAYDTDSLDDNDVQFLGMHIKHANGDTISGHCGMEIGVERISEAEFRQTHHGLKKESSLAAESARDYAGKENDDDTIKESTSVCPRTRGSQTNLDRSRQLDQNKYYADCKSPLPQEDEERSHGSAHETGIASRTRSKRGVLRKPTTVDDISLDFLSDGSSSPSDSRPSDSLSSSDHEADDSEDEEFTMEQYDCSDGIELSDSHDEQGSVDQHASNRPEFASLKVHQEEAQVEVQELGDSRKRTVGNIGNCPSKEDSSRNRPGNKRDHVQKSSPLLSSQMFTKKEFKEDEDDEGIDHSWTGRKRMKLISSSHTSGTRAAQRMGKDGQASIRKYGLSQENEDSDKSNSALHDNSPTYEHARNKKARVKFENNEQMSGRRLCARKDYDLYKDLLDSVLDKTAEVKEDGSHEEPKQSLEHKDALPLKFRFEDEITTAVEKSESELIIERLFDEMELCLTYGDMDFNEYHEVAKDTTNSPDDEANQYTQCCKGKHQLIEDDEIGVICKYCFHIELEAKHVIPPWAEKMYRGANRRFAGADQSYVLDGLDMEPGEDFAGSCNPRKGTIWDIKPGIRETMYEHQREGLEFLWKNLAGTTDLAQVKTAESRNLEGCIISHAPGTGKTRLTMVFLETYLKLYPDSRPLIITPASMLLTWEEEFRKWDVQFPFHNLNNLEISGKENKMILQRLPEGRPLNNTTVRTVKIYSWNKEQSILGMSYDLFKSLAWKKSENEPVTRILLEKPGLVVLDEGHIPRSQKSNIWNALLKLKTKKRIILSGTPFQNNFKELFNILRIVRPAVAGVLAKEKKFSEMISCRGRCSRKNYRDIEESQFSVSVMDTAIDDLKAAMAPFVHVHKGAILQQSLPGLRDCVILLRPPELQKSLIQRIEGLKNMFKFDHKVALISVHPYLFTQCRLTEEEKSGVDQAALEASKLIPFEGVKTRFMMELVRLSAVRNEKVLVFSQYLGPLDLIQDHLKGFFGWGEGKQILKMEGKMGQKDRQNLINAFNDPKSEAKVLLASTRCCSEGINLVGASRVVLLDVVWNPSVERQAICRAYRLGQKKIVYTYHLMTSGTTEGDKYCRQAEKERLSELVFTSSSNEQCKSMNADTCIDDGVLEDIVADVNLKDMFVKIIYQPKDKNLVETFSIAS</sequence>
<gene>
    <name evidence="11" type="primary">LOC105173802</name>
</gene>
<keyword evidence="3" id="KW-0378">Hydrolase</keyword>
<feature type="domain" description="Helicase C-terminal" evidence="9">
    <location>
        <begin position="1354"/>
        <end position="1537"/>
    </location>
</feature>
<dbReference type="InterPro" id="IPR049730">
    <property type="entry name" value="SNF2/RAD54-like_C"/>
</dbReference>
<evidence type="ECO:0000313" key="11">
    <source>
        <dbReference type="RefSeq" id="XP_020553717.1"/>
    </source>
</evidence>
<keyword evidence="4" id="KW-0347">Helicase</keyword>
<feature type="domain" description="Helicase ATP-binding" evidence="8">
    <location>
        <begin position="1037"/>
        <end position="1230"/>
    </location>
</feature>
<feature type="compositionally biased region" description="Polar residues" evidence="7">
    <location>
        <begin position="708"/>
        <end position="718"/>
    </location>
</feature>
<dbReference type="SMART" id="SM00487">
    <property type="entry name" value="DEXDc"/>
    <property type="match status" value="1"/>
</dbReference>
<dbReference type="Proteomes" id="UP000504604">
    <property type="component" value="Linkage group LG11"/>
</dbReference>
<feature type="compositionally biased region" description="Polar residues" evidence="7">
    <location>
        <begin position="517"/>
        <end position="532"/>
    </location>
</feature>
<evidence type="ECO:0000256" key="5">
    <source>
        <dbReference type="ARBA" id="ARBA00022840"/>
    </source>
</evidence>
<dbReference type="SUPFAM" id="SSF52540">
    <property type="entry name" value="P-loop containing nucleoside triphosphate hydrolases"/>
    <property type="match status" value="2"/>
</dbReference>
<feature type="region of interest" description="Disordered" evidence="7">
    <location>
        <begin position="203"/>
        <end position="311"/>
    </location>
</feature>
<organism evidence="10 11">
    <name type="scientific">Sesamum indicum</name>
    <name type="common">Oriental sesame</name>
    <name type="synonym">Sesamum orientale</name>
    <dbReference type="NCBI Taxonomy" id="4182"/>
    <lineage>
        <taxon>Eukaryota</taxon>
        <taxon>Viridiplantae</taxon>
        <taxon>Streptophyta</taxon>
        <taxon>Embryophyta</taxon>
        <taxon>Tracheophyta</taxon>
        <taxon>Spermatophyta</taxon>
        <taxon>Magnoliopsida</taxon>
        <taxon>eudicotyledons</taxon>
        <taxon>Gunneridae</taxon>
        <taxon>Pentapetalae</taxon>
        <taxon>asterids</taxon>
        <taxon>lamiids</taxon>
        <taxon>Lamiales</taxon>
        <taxon>Pedaliaceae</taxon>
        <taxon>Sesamum</taxon>
    </lineage>
</organism>
<feature type="compositionally biased region" description="Low complexity" evidence="7">
    <location>
        <begin position="586"/>
        <end position="611"/>
    </location>
</feature>
<accession>A0A8M8V538</accession>
<dbReference type="KEGG" id="sind:105173802"/>
<feature type="compositionally biased region" description="Polar residues" evidence="7">
    <location>
        <begin position="280"/>
        <end position="292"/>
    </location>
</feature>
<feature type="compositionally biased region" description="Low complexity" evidence="7">
    <location>
        <begin position="203"/>
        <end position="224"/>
    </location>
</feature>
<feature type="region of interest" description="Disordered" evidence="7">
    <location>
        <begin position="1"/>
        <end position="54"/>
    </location>
</feature>
<dbReference type="OrthoDB" id="910932at2759"/>
<name>A0A8M8V538_SESIN</name>
<dbReference type="CDD" id="cd18793">
    <property type="entry name" value="SF2_C_SNF"/>
    <property type="match status" value="1"/>
</dbReference>
<feature type="region of interest" description="Disordered" evidence="7">
    <location>
        <begin position="104"/>
        <end position="150"/>
    </location>
</feature>
<comment type="subcellular location">
    <subcellularLocation>
        <location evidence="1">Nucleus</location>
    </subcellularLocation>
</comment>
<keyword evidence="10" id="KW-1185">Reference proteome</keyword>
<dbReference type="GO" id="GO:0005634">
    <property type="term" value="C:nucleus"/>
    <property type="evidence" value="ECO:0007669"/>
    <property type="project" value="UniProtKB-SubCell"/>
</dbReference>
<dbReference type="InterPro" id="IPR001650">
    <property type="entry name" value="Helicase_C-like"/>
</dbReference>
<dbReference type="GO" id="GO:0004386">
    <property type="term" value="F:helicase activity"/>
    <property type="evidence" value="ECO:0007669"/>
    <property type="project" value="UniProtKB-KW"/>
</dbReference>
<evidence type="ECO:0000313" key="10">
    <source>
        <dbReference type="Proteomes" id="UP000504604"/>
    </source>
</evidence>
<feature type="compositionally biased region" description="Basic and acidic residues" evidence="7">
    <location>
        <begin position="251"/>
        <end position="268"/>
    </location>
</feature>
<dbReference type="PANTHER" id="PTHR45821">
    <property type="entry name" value="SNF2 DOMAIN-CONTAINING PROTEIN CLASSY 2-RELATED"/>
    <property type="match status" value="1"/>
</dbReference>
<keyword evidence="2" id="KW-0547">Nucleotide-binding</keyword>
<evidence type="ECO:0000259" key="9">
    <source>
        <dbReference type="PROSITE" id="PS51194"/>
    </source>
</evidence>
<dbReference type="InterPro" id="IPR038718">
    <property type="entry name" value="SNF2-like_sf"/>
</dbReference>
<dbReference type="PROSITE" id="PS51194">
    <property type="entry name" value="HELICASE_CTER"/>
    <property type="match status" value="1"/>
</dbReference>
<dbReference type="PANTHER" id="PTHR45821:SF25">
    <property type="entry name" value="HELICASE ATP-BINDING DOMAIN-CONTAINING PROTEIN"/>
    <property type="match status" value="1"/>
</dbReference>
<evidence type="ECO:0000256" key="2">
    <source>
        <dbReference type="ARBA" id="ARBA00022741"/>
    </source>
</evidence>
<dbReference type="GO" id="GO:0080188">
    <property type="term" value="P:gene silencing by siRNA-directed DNA methylation"/>
    <property type="evidence" value="ECO:0007669"/>
    <property type="project" value="InterPro"/>
</dbReference>
<evidence type="ECO:0000256" key="4">
    <source>
        <dbReference type="ARBA" id="ARBA00022806"/>
    </source>
</evidence>
<dbReference type="InterPro" id="IPR044567">
    <property type="entry name" value="CLSY/DRD1"/>
</dbReference>
<dbReference type="GO" id="GO:0016787">
    <property type="term" value="F:hydrolase activity"/>
    <property type="evidence" value="ECO:0007669"/>
    <property type="project" value="UniProtKB-KW"/>
</dbReference>
<evidence type="ECO:0000256" key="1">
    <source>
        <dbReference type="ARBA" id="ARBA00004123"/>
    </source>
</evidence>
<feature type="compositionally biased region" description="Basic and acidic residues" evidence="7">
    <location>
        <begin position="501"/>
        <end position="516"/>
    </location>
</feature>
<dbReference type="Pfam" id="PF00176">
    <property type="entry name" value="SNF2-rel_dom"/>
    <property type="match status" value="1"/>
</dbReference>
<evidence type="ECO:0000256" key="6">
    <source>
        <dbReference type="ARBA" id="ARBA00023242"/>
    </source>
</evidence>